<keyword evidence="1" id="KW-0472">Membrane</keyword>
<dbReference type="AlphaFoldDB" id="A0A0E9X2U8"/>
<evidence type="ECO:0000256" key="1">
    <source>
        <dbReference type="SAM" id="Phobius"/>
    </source>
</evidence>
<evidence type="ECO:0000313" key="2">
    <source>
        <dbReference type="EMBL" id="JAH96889.1"/>
    </source>
</evidence>
<proteinExistence type="predicted"/>
<keyword evidence="1" id="KW-0812">Transmembrane</keyword>
<organism evidence="2">
    <name type="scientific">Anguilla anguilla</name>
    <name type="common">European freshwater eel</name>
    <name type="synonym">Muraena anguilla</name>
    <dbReference type="NCBI Taxonomy" id="7936"/>
    <lineage>
        <taxon>Eukaryota</taxon>
        <taxon>Metazoa</taxon>
        <taxon>Chordata</taxon>
        <taxon>Craniata</taxon>
        <taxon>Vertebrata</taxon>
        <taxon>Euteleostomi</taxon>
        <taxon>Actinopterygii</taxon>
        <taxon>Neopterygii</taxon>
        <taxon>Teleostei</taxon>
        <taxon>Anguilliformes</taxon>
        <taxon>Anguillidae</taxon>
        <taxon>Anguilla</taxon>
    </lineage>
</organism>
<reference evidence="2" key="2">
    <citation type="journal article" date="2015" name="Fish Shellfish Immunol.">
        <title>Early steps in the European eel (Anguilla anguilla)-Vibrio vulnificus interaction in the gills: Role of the RtxA13 toxin.</title>
        <authorList>
            <person name="Callol A."/>
            <person name="Pajuelo D."/>
            <person name="Ebbesson L."/>
            <person name="Teles M."/>
            <person name="MacKenzie S."/>
            <person name="Amaro C."/>
        </authorList>
    </citation>
    <scope>NUCLEOTIDE SEQUENCE</scope>
</reference>
<sequence length="101" mass="11010">MPKSTGKPVRSQNGCGFPCVAVDARSHALNATELGISICMRPWVVGQIYRGLCIHTQHQSILHCTNGCSFIQGPKIHVSWASISAFFVCLRVLVYAYACLS</sequence>
<keyword evidence="1" id="KW-1133">Transmembrane helix</keyword>
<name>A0A0E9X2U8_ANGAN</name>
<feature type="transmembrane region" description="Helical" evidence="1">
    <location>
        <begin position="78"/>
        <end position="98"/>
    </location>
</feature>
<dbReference type="EMBL" id="GBXM01011688">
    <property type="protein sequence ID" value="JAH96889.1"/>
    <property type="molecule type" value="Transcribed_RNA"/>
</dbReference>
<accession>A0A0E9X2U8</accession>
<protein>
    <submittedName>
        <fullName evidence="2">Uncharacterized protein</fullName>
    </submittedName>
</protein>
<reference evidence="2" key="1">
    <citation type="submission" date="2014-11" db="EMBL/GenBank/DDBJ databases">
        <authorList>
            <person name="Amaro Gonzalez C."/>
        </authorList>
    </citation>
    <scope>NUCLEOTIDE SEQUENCE</scope>
</reference>